<reference evidence="2 5" key="1">
    <citation type="submission" date="2023-10" db="EMBL/GenBank/DDBJ databases">
        <title>Genomes of two closely related lineages of the louse Polyplax serrata with different host specificities.</title>
        <authorList>
            <person name="Martinu J."/>
            <person name="Tarabai H."/>
            <person name="Stefka J."/>
            <person name="Hypsa V."/>
        </authorList>
    </citation>
    <scope>NUCLEOTIDE SEQUENCE [LARGE SCALE GENOMIC DNA]</scope>
    <source>
        <strain evidence="3">98ZLc_SE</strain>
        <strain evidence="2">HR10_N</strain>
    </source>
</reference>
<name>A0AAN8RUP1_POLSC</name>
<dbReference type="GO" id="GO:0003899">
    <property type="term" value="F:DNA-directed RNA polymerase activity"/>
    <property type="evidence" value="ECO:0007669"/>
    <property type="project" value="InterPro"/>
</dbReference>
<proteinExistence type="inferred from homology"/>
<sequence length="118" mass="13709">MIQYAYPRLDINVTKGLNHLLKSPFCIHPKTGKICTPFNPRTVEKFNPDTVPTINQLMAEVNEYDAELQKHLTNEEFMQTRGKDYKKTSLVKSIQVFDEFIRKLEDANPSKIDTAMEF</sequence>
<protein>
    <recommendedName>
        <fullName evidence="6">DNA primase small subunit</fullName>
    </recommendedName>
</protein>
<accession>A0AAN8RUP1</accession>
<dbReference type="Gene3D" id="3.90.920.10">
    <property type="entry name" value="DNA primase, PRIM domain"/>
    <property type="match status" value="1"/>
</dbReference>
<dbReference type="PANTHER" id="PTHR10536">
    <property type="entry name" value="DNA PRIMASE SMALL SUBUNIT"/>
    <property type="match status" value="1"/>
</dbReference>
<dbReference type="GO" id="GO:0006269">
    <property type="term" value="P:DNA replication, synthesis of primer"/>
    <property type="evidence" value="ECO:0007669"/>
    <property type="project" value="InterPro"/>
</dbReference>
<gene>
    <name evidence="2" type="ORF">RUM43_005442</name>
    <name evidence="3" type="ORF">RUM44_008725</name>
</gene>
<evidence type="ECO:0000313" key="3">
    <source>
        <dbReference type="EMBL" id="KAK6638296.1"/>
    </source>
</evidence>
<organism evidence="2 5">
    <name type="scientific">Polyplax serrata</name>
    <name type="common">Common mouse louse</name>
    <dbReference type="NCBI Taxonomy" id="468196"/>
    <lineage>
        <taxon>Eukaryota</taxon>
        <taxon>Metazoa</taxon>
        <taxon>Ecdysozoa</taxon>
        <taxon>Arthropoda</taxon>
        <taxon>Hexapoda</taxon>
        <taxon>Insecta</taxon>
        <taxon>Pterygota</taxon>
        <taxon>Neoptera</taxon>
        <taxon>Paraneoptera</taxon>
        <taxon>Psocodea</taxon>
        <taxon>Troctomorpha</taxon>
        <taxon>Phthiraptera</taxon>
        <taxon>Anoplura</taxon>
        <taxon>Polyplacidae</taxon>
        <taxon>Polyplax</taxon>
    </lineage>
</organism>
<evidence type="ECO:0000313" key="5">
    <source>
        <dbReference type="Proteomes" id="UP001372834"/>
    </source>
</evidence>
<dbReference type="Pfam" id="PF01896">
    <property type="entry name" value="DNA_primase_S"/>
    <property type="match status" value="1"/>
</dbReference>
<dbReference type="AlphaFoldDB" id="A0AAN8RUP1"/>
<keyword evidence="4" id="KW-1185">Reference proteome</keyword>
<evidence type="ECO:0008006" key="6">
    <source>
        <dbReference type="Google" id="ProtNLM"/>
    </source>
</evidence>
<evidence type="ECO:0000256" key="1">
    <source>
        <dbReference type="ARBA" id="ARBA00009762"/>
    </source>
</evidence>
<comment type="caution">
    <text evidence="2">The sequence shown here is derived from an EMBL/GenBank/DDBJ whole genome shotgun (WGS) entry which is preliminary data.</text>
</comment>
<evidence type="ECO:0000313" key="2">
    <source>
        <dbReference type="EMBL" id="KAK6625151.1"/>
    </source>
</evidence>
<dbReference type="Proteomes" id="UP001359485">
    <property type="component" value="Unassembled WGS sequence"/>
</dbReference>
<dbReference type="EMBL" id="JAWJWE010000037">
    <property type="protein sequence ID" value="KAK6625151.1"/>
    <property type="molecule type" value="Genomic_DNA"/>
</dbReference>
<dbReference type="Proteomes" id="UP001372834">
    <property type="component" value="Unassembled WGS sequence"/>
</dbReference>
<evidence type="ECO:0000313" key="4">
    <source>
        <dbReference type="Proteomes" id="UP001359485"/>
    </source>
</evidence>
<dbReference type="EMBL" id="JAWJWF010000002">
    <property type="protein sequence ID" value="KAK6638296.1"/>
    <property type="molecule type" value="Genomic_DNA"/>
</dbReference>
<dbReference type="SUPFAM" id="SSF56747">
    <property type="entry name" value="Prim-pol domain"/>
    <property type="match status" value="1"/>
</dbReference>
<dbReference type="InterPro" id="IPR002755">
    <property type="entry name" value="DNA_primase_S"/>
</dbReference>
<comment type="similarity">
    <text evidence="1">Belongs to the eukaryotic-type primase small subunit family.</text>
</comment>